<gene>
    <name evidence="2" type="ORF">SPHINGO391_60003</name>
</gene>
<accession>A0A5E8ALB4</accession>
<evidence type="ECO:0000259" key="1">
    <source>
        <dbReference type="Pfam" id="PF03713"/>
    </source>
</evidence>
<dbReference type="Proteomes" id="UP000326857">
    <property type="component" value="Unassembled WGS sequence"/>
</dbReference>
<proteinExistence type="predicted"/>
<dbReference type="EMBL" id="CABVLI010000051">
    <property type="protein sequence ID" value="VVT32256.1"/>
    <property type="molecule type" value="Genomic_DNA"/>
</dbReference>
<reference evidence="2 3" key="1">
    <citation type="submission" date="2019-09" db="EMBL/GenBank/DDBJ databases">
        <authorList>
            <person name="Dittami M. S."/>
        </authorList>
    </citation>
    <scope>NUCLEOTIDE SEQUENCE [LARGE SCALE GENOMIC DNA]</scope>
    <source>
        <strain evidence="2">SPHINGO391</strain>
    </source>
</reference>
<protein>
    <recommendedName>
        <fullName evidence="1">DUF305 domain-containing protein</fullName>
    </recommendedName>
</protein>
<dbReference type="InterPro" id="IPR012347">
    <property type="entry name" value="Ferritin-like"/>
</dbReference>
<feature type="domain" description="DUF305" evidence="1">
    <location>
        <begin position="64"/>
        <end position="146"/>
    </location>
</feature>
<sequence>MTSLTSNGADVRRNRSSKGNEMSIIKARWLILGVAAALSACSAEKPSYQFTSNESGPTDAIHGSNVQHAKDAIHGANPAHDKTSMVMPSTGDPDTDFLRGMIPHHEGAVEMARAEIANGTDPKIREMAEEVIRTQQAEITTMRAWLAERRAAGKGS</sequence>
<evidence type="ECO:0000313" key="3">
    <source>
        <dbReference type="Proteomes" id="UP000326857"/>
    </source>
</evidence>
<dbReference type="Pfam" id="PF03713">
    <property type="entry name" value="DUF305"/>
    <property type="match status" value="1"/>
</dbReference>
<dbReference type="InterPro" id="IPR005183">
    <property type="entry name" value="DUF305_CopM-like"/>
</dbReference>
<dbReference type="PANTHER" id="PTHR36933:SF1">
    <property type="entry name" value="SLL0788 PROTEIN"/>
    <property type="match status" value="1"/>
</dbReference>
<dbReference type="Gene3D" id="1.20.1260.10">
    <property type="match status" value="1"/>
</dbReference>
<organism evidence="2 3">
    <name type="scientific">Sphingomonas aurantiaca</name>
    <dbReference type="NCBI Taxonomy" id="185949"/>
    <lineage>
        <taxon>Bacteria</taxon>
        <taxon>Pseudomonadati</taxon>
        <taxon>Pseudomonadota</taxon>
        <taxon>Alphaproteobacteria</taxon>
        <taxon>Sphingomonadales</taxon>
        <taxon>Sphingomonadaceae</taxon>
        <taxon>Sphingomonas</taxon>
    </lineage>
</organism>
<dbReference type="AlphaFoldDB" id="A0A5E8ALB4"/>
<name>A0A5E8ALB4_9SPHN</name>
<dbReference type="PANTHER" id="PTHR36933">
    <property type="entry name" value="SLL0788 PROTEIN"/>
    <property type="match status" value="1"/>
</dbReference>
<evidence type="ECO:0000313" key="2">
    <source>
        <dbReference type="EMBL" id="VVT32256.1"/>
    </source>
</evidence>
<dbReference type="RefSeq" id="WP_234422452.1">
    <property type="nucleotide sequence ID" value="NZ_LR701500.1"/>
</dbReference>